<keyword evidence="3" id="KW-1185">Reference proteome</keyword>
<comment type="caution">
    <text evidence="2">The sequence shown here is derived from an EMBL/GenBank/DDBJ whole genome shotgun (WGS) entry which is preliminary data.</text>
</comment>
<sequence length="93" mass="10274">MFRMLAMAIAVVLVAPVSTADAATNKFLKRATSFDSCWMRAHDKAIEKGADARKAARKADSHCKKLGKKLLKEGGSKYSLKDRRKALRKSSAY</sequence>
<dbReference type="RefSeq" id="WP_214385052.1">
    <property type="nucleotide sequence ID" value="NZ_JAFLWW010000001.1"/>
</dbReference>
<evidence type="ECO:0000313" key="3">
    <source>
        <dbReference type="Proteomes" id="UP001138921"/>
    </source>
</evidence>
<proteinExistence type="predicted"/>
<organism evidence="2 3">
    <name type="scientific">Aminobacter anthyllidis</name>
    <dbReference type="NCBI Taxonomy" id="1035067"/>
    <lineage>
        <taxon>Bacteria</taxon>
        <taxon>Pseudomonadati</taxon>
        <taxon>Pseudomonadota</taxon>
        <taxon>Alphaproteobacteria</taxon>
        <taxon>Hyphomicrobiales</taxon>
        <taxon>Phyllobacteriaceae</taxon>
        <taxon>Aminobacter</taxon>
    </lineage>
</organism>
<dbReference type="Proteomes" id="UP001138921">
    <property type="component" value="Unassembled WGS sequence"/>
</dbReference>
<accession>A0A9X1D3F8</accession>
<reference evidence="2" key="1">
    <citation type="journal article" date="2021" name="Microorganisms">
        <title>Phylogenomic Reconstruction and Metabolic Potential of the Genus Aminobacter.</title>
        <authorList>
            <person name="Artuso I."/>
            <person name="Turrini P."/>
            <person name="Pirolo M."/>
            <person name="Lugli G.A."/>
            <person name="Ventura M."/>
            <person name="Visca P."/>
        </authorList>
    </citation>
    <scope>NUCLEOTIDE SEQUENCE</scope>
    <source>
        <strain evidence="2">LMG 26462</strain>
    </source>
</reference>
<protein>
    <submittedName>
        <fullName evidence="2">Uncharacterized protein</fullName>
    </submittedName>
</protein>
<reference evidence="2" key="2">
    <citation type="submission" date="2021-03" db="EMBL/GenBank/DDBJ databases">
        <authorList>
            <person name="Artuso I."/>
            <person name="Turrini P."/>
            <person name="Pirolo M."/>
            <person name="Lugli G.A."/>
            <person name="Ventura M."/>
            <person name="Visca P."/>
        </authorList>
    </citation>
    <scope>NUCLEOTIDE SEQUENCE</scope>
    <source>
        <strain evidence="2">LMG 26462</strain>
    </source>
</reference>
<dbReference type="EMBL" id="JAFLWW010000001">
    <property type="protein sequence ID" value="MBT1154036.1"/>
    <property type="molecule type" value="Genomic_DNA"/>
</dbReference>
<keyword evidence="1" id="KW-0732">Signal</keyword>
<evidence type="ECO:0000313" key="2">
    <source>
        <dbReference type="EMBL" id="MBT1154036.1"/>
    </source>
</evidence>
<dbReference type="AlphaFoldDB" id="A0A9X1D3F8"/>
<feature type="chain" id="PRO_5040843438" evidence="1">
    <location>
        <begin position="23"/>
        <end position="93"/>
    </location>
</feature>
<evidence type="ECO:0000256" key="1">
    <source>
        <dbReference type="SAM" id="SignalP"/>
    </source>
</evidence>
<feature type="signal peptide" evidence="1">
    <location>
        <begin position="1"/>
        <end position="22"/>
    </location>
</feature>
<name>A0A9X1D3F8_9HYPH</name>
<gene>
    <name evidence="2" type="ORF">J1C56_00360</name>
</gene>